<dbReference type="GeneID" id="5719980"/>
<keyword evidence="2" id="KW-1185">Reference proteome</keyword>
<evidence type="ECO:0000313" key="2">
    <source>
        <dbReference type="Proteomes" id="UP000006906"/>
    </source>
</evidence>
<evidence type="ECO:0000313" key="1">
    <source>
        <dbReference type="EMBL" id="PNW69723.1"/>
    </source>
</evidence>
<dbReference type="InterPro" id="IPR052055">
    <property type="entry name" value="Hepadnavirus_pol/RT"/>
</dbReference>
<dbReference type="EMBL" id="KZ454950">
    <property type="protein sequence ID" value="PNW69723.1"/>
    <property type="molecule type" value="Genomic_DNA"/>
</dbReference>
<dbReference type="InterPro" id="IPR043128">
    <property type="entry name" value="Rev_trsase/Diguanyl_cyclase"/>
</dbReference>
<accession>A0A2K3CN72</accession>
<dbReference type="PANTHER" id="PTHR33050">
    <property type="entry name" value="REVERSE TRANSCRIPTASE DOMAIN-CONTAINING PROTEIN"/>
    <property type="match status" value="1"/>
</dbReference>
<dbReference type="Proteomes" id="UP000006906">
    <property type="component" value="Unassembled WGS sequence"/>
</dbReference>
<protein>
    <recommendedName>
        <fullName evidence="3">Reverse transcriptase domain-containing protein</fullName>
    </recommendedName>
</protein>
<dbReference type="SUPFAM" id="SSF56672">
    <property type="entry name" value="DNA/RNA polymerases"/>
    <property type="match status" value="1"/>
</dbReference>
<dbReference type="PANTHER" id="PTHR33050:SF7">
    <property type="entry name" value="RIBONUCLEASE H"/>
    <property type="match status" value="1"/>
</dbReference>
<reference evidence="1 2" key="1">
    <citation type="journal article" date="2007" name="Science">
        <title>The Chlamydomonas genome reveals the evolution of key animal and plant functions.</title>
        <authorList>
            <person name="Merchant S.S."/>
            <person name="Prochnik S.E."/>
            <person name="Vallon O."/>
            <person name="Harris E.H."/>
            <person name="Karpowicz S.J."/>
            <person name="Witman G.B."/>
            <person name="Terry A."/>
            <person name="Salamov A."/>
            <person name="Fritz-Laylin L.K."/>
            <person name="Marechal-Drouard L."/>
            <person name="Marshall W.F."/>
            <person name="Qu L.H."/>
            <person name="Nelson D.R."/>
            <person name="Sanderfoot A.A."/>
            <person name="Spalding M.H."/>
            <person name="Kapitonov V.V."/>
            <person name="Ren Q."/>
            <person name="Ferris P."/>
            <person name="Lindquist E."/>
            <person name="Shapiro H."/>
            <person name="Lucas S.M."/>
            <person name="Grimwood J."/>
            <person name="Schmutz J."/>
            <person name="Cardol P."/>
            <person name="Cerutti H."/>
            <person name="Chanfreau G."/>
            <person name="Chen C.L."/>
            <person name="Cognat V."/>
            <person name="Croft M.T."/>
            <person name="Dent R."/>
            <person name="Dutcher S."/>
            <person name="Fernandez E."/>
            <person name="Fukuzawa H."/>
            <person name="Gonzalez-Ballester D."/>
            <person name="Gonzalez-Halphen D."/>
            <person name="Hallmann A."/>
            <person name="Hanikenne M."/>
            <person name="Hippler M."/>
            <person name="Inwood W."/>
            <person name="Jabbari K."/>
            <person name="Kalanon M."/>
            <person name="Kuras R."/>
            <person name="Lefebvre P.A."/>
            <person name="Lemaire S.D."/>
            <person name="Lobanov A.V."/>
            <person name="Lohr M."/>
            <person name="Manuell A."/>
            <person name="Meier I."/>
            <person name="Mets L."/>
            <person name="Mittag M."/>
            <person name="Mittelmeier T."/>
            <person name="Moroney J.V."/>
            <person name="Moseley J."/>
            <person name="Napoli C."/>
            <person name="Nedelcu A.M."/>
            <person name="Niyogi K."/>
            <person name="Novoselov S.V."/>
            <person name="Paulsen I.T."/>
            <person name="Pazour G."/>
            <person name="Purton S."/>
            <person name="Ral J.P."/>
            <person name="Riano-Pachon D.M."/>
            <person name="Riekhof W."/>
            <person name="Rymarquis L."/>
            <person name="Schroda M."/>
            <person name="Stern D."/>
            <person name="Umen J."/>
            <person name="Willows R."/>
            <person name="Wilson N."/>
            <person name="Zimmer S.L."/>
            <person name="Allmer J."/>
            <person name="Balk J."/>
            <person name="Bisova K."/>
            <person name="Chen C.J."/>
            <person name="Elias M."/>
            <person name="Gendler K."/>
            <person name="Hauser C."/>
            <person name="Lamb M.R."/>
            <person name="Ledford H."/>
            <person name="Long J.C."/>
            <person name="Minagawa J."/>
            <person name="Page M.D."/>
            <person name="Pan J."/>
            <person name="Pootakham W."/>
            <person name="Roje S."/>
            <person name="Rose A."/>
            <person name="Stahlberg E."/>
            <person name="Terauchi A.M."/>
            <person name="Yang P."/>
            <person name="Ball S."/>
            <person name="Bowler C."/>
            <person name="Dieckmann C.L."/>
            <person name="Gladyshev V.N."/>
            <person name="Green P."/>
            <person name="Jorgensen R."/>
            <person name="Mayfield S."/>
            <person name="Mueller-Roeber B."/>
            <person name="Rajamani S."/>
            <person name="Sayre R.T."/>
            <person name="Brokstein P."/>
            <person name="Dubchak I."/>
            <person name="Goodstein D."/>
            <person name="Hornick L."/>
            <person name="Huang Y.W."/>
            <person name="Jhaveri J."/>
            <person name="Luo Y."/>
            <person name="Martinez D."/>
            <person name="Ngau W.C."/>
            <person name="Otillar B."/>
            <person name="Poliakov A."/>
            <person name="Porter A."/>
            <person name="Szajkowski L."/>
            <person name="Werner G."/>
            <person name="Zhou K."/>
            <person name="Grigoriev I.V."/>
            <person name="Rokhsar D.S."/>
            <person name="Grossman A.R."/>
        </authorList>
    </citation>
    <scope>NUCLEOTIDE SEQUENCE [LARGE SCALE GENOMIC DNA]</scope>
    <source>
        <strain evidence="2">CC-503</strain>
    </source>
</reference>
<evidence type="ECO:0008006" key="3">
    <source>
        <dbReference type="Google" id="ProtNLM"/>
    </source>
</evidence>
<dbReference type="OrthoDB" id="536189at2759"/>
<gene>
    <name evidence="1" type="ORF">CHLRE_23g755047v5</name>
</gene>
<proteinExistence type="predicted"/>
<dbReference type="InterPro" id="IPR043502">
    <property type="entry name" value="DNA/RNA_pol_sf"/>
</dbReference>
<sequence>MQQLPCKLPNLANLTQYGYLGKRDLASGFHHCVLAPEARRFMAFRNPAMGALQRYVALPFGASQSLAIFCELTAAATTIFQSQCDRRGLQVRILRTATTS</sequence>
<dbReference type="Gramene" id="PNW69723">
    <property type="protein sequence ID" value="PNW69723"/>
    <property type="gene ID" value="CHLRE_23g755047v5"/>
</dbReference>
<dbReference type="Gene3D" id="3.30.70.270">
    <property type="match status" value="1"/>
</dbReference>
<name>A0A2K3CN72_CHLRE</name>
<organism evidence="1 2">
    <name type="scientific">Chlamydomonas reinhardtii</name>
    <name type="common">Chlamydomonas smithii</name>
    <dbReference type="NCBI Taxonomy" id="3055"/>
    <lineage>
        <taxon>Eukaryota</taxon>
        <taxon>Viridiplantae</taxon>
        <taxon>Chlorophyta</taxon>
        <taxon>core chlorophytes</taxon>
        <taxon>Chlorophyceae</taxon>
        <taxon>CS clade</taxon>
        <taxon>Chlamydomonadales</taxon>
        <taxon>Chlamydomonadaceae</taxon>
        <taxon>Chlamydomonas</taxon>
    </lineage>
</organism>
<dbReference type="KEGG" id="cre:CHLRE_23g755047v5"/>
<dbReference type="Gene3D" id="3.10.10.10">
    <property type="entry name" value="HIV Type 1 Reverse Transcriptase, subunit A, domain 1"/>
    <property type="match status" value="1"/>
</dbReference>
<dbReference type="AlphaFoldDB" id="A0A2K3CN72"/>
<dbReference type="RefSeq" id="XP_042914148.1">
    <property type="nucleotide sequence ID" value="XM_043072940.1"/>
</dbReference>
<dbReference type="InParanoid" id="A0A2K3CN72"/>